<evidence type="ECO:0000256" key="8">
    <source>
        <dbReference type="ARBA" id="ARBA00023033"/>
    </source>
</evidence>
<dbReference type="PRINTS" id="PR00463">
    <property type="entry name" value="EP450I"/>
</dbReference>
<evidence type="ECO:0000256" key="6">
    <source>
        <dbReference type="ARBA" id="ARBA00023002"/>
    </source>
</evidence>
<reference evidence="11 12" key="1">
    <citation type="journal article" date="2019" name="Nat. Ecol. Evol.">
        <title>Megaphylogeny resolves global patterns of mushroom evolution.</title>
        <authorList>
            <person name="Varga T."/>
            <person name="Krizsan K."/>
            <person name="Foldi C."/>
            <person name="Dima B."/>
            <person name="Sanchez-Garcia M."/>
            <person name="Sanchez-Ramirez S."/>
            <person name="Szollosi G.J."/>
            <person name="Szarkandi J.G."/>
            <person name="Papp V."/>
            <person name="Albert L."/>
            <person name="Andreopoulos W."/>
            <person name="Angelini C."/>
            <person name="Antonin V."/>
            <person name="Barry K.W."/>
            <person name="Bougher N.L."/>
            <person name="Buchanan P."/>
            <person name="Buyck B."/>
            <person name="Bense V."/>
            <person name="Catcheside P."/>
            <person name="Chovatia M."/>
            <person name="Cooper J."/>
            <person name="Damon W."/>
            <person name="Desjardin D."/>
            <person name="Finy P."/>
            <person name="Geml J."/>
            <person name="Haridas S."/>
            <person name="Hughes K."/>
            <person name="Justo A."/>
            <person name="Karasinski D."/>
            <person name="Kautmanova I."/>
            <person name="Kiss B."/>
            <person name="Kocsube S."/>
            <person name="Kotiranta H."/>
            <person name="LaButti K.M."/>
            <person name="Lechner B.E."/>
            <person name="Liimatainen K."/>
            <person name="Lipzen A."/>
            <person name="Lukacs Z."/>
            <person name="Mihaltcheva S."/>
            <person name="Morgado L.N."/>
            <person name="Niskanen T."/>
            <person name="Noordeloos M.E."/>
            <person name="Ohm R.A."/>
            <person name="Ortiz-Santana B."/>
            <person name="Ovrebo C."/>
            <person name="Racz N."/>
            <person name="Riley R."/>
            <person name="Savchenko A."/>
            <person name="Shiryaev A."/>
            <person name="Soop K."/>
            <person name="Spirin V."/>
            <person name="Szebenyi C."/>
            <person name="Tomsovsky M."/>
            <person name="Tulloss R.E."/>
            <person name="Uehling J."/>
            <person name="Grigoriev I.V."/>
            <person name="Vagvolgyi C."/>
            <person name="Papp T."/>
            <person name="Martin F.M."/>
            <person name="Miettinen O."/>
            <person name="Hibbett D.S."/>
            <person name="Nagy L.G."/>
        </authorList>
    </citation>
    <scope>NUCLEOTIDE SEQUENCE [LARGE SCALE GENOMIC DNA]</scope>
    <source>
        <strain evidence="11 12">FP101781</strain>
    </source>
</reference>
<comment type="cofactor">
    <cofactor evidence="1">
        <name>heme</name>
        <dbReference type="ChEBI" id="CHEBI:30413"/>
    </cofactor>
</comment>
<keyword evidence="10" id="KW-0812">Transmembrane</keyword>
<dbReference type="PROSITE" id="PS00086">
    <property type="entry name" value="CYTOCHROME_P450"/>
    <property type="match status" value="1"/>
</dbReference>
<organism evidence="11 12">
    <name type="scientific">Coprinellus micaceus</name>
    <name type="common">Glistening ink-cap mushroom</name>
    <name type="synonym">Coprinus micaceus</name>
    <dbReference type="NCBI Taxonomy" id="71717"/>
    <lineage>
        <taxon>Eukaryota</taxon>
        <taxon>Fungi</taxon>
        <taxon>Dikarya</taxon>
        <taxon>Basidiomycota</taxon>
        <taxon>Agaricomycotina</taxon>
        <taxon>Agaricomycetes</taxon>
        <taxon>Agaricomycetidae</taxon>
        <taxon>Agaricales</taxon>
        <taxon>Agaricineae</taxon>
        <taxon>Psathyrellaceae</taxon>
        <taxon>Coprinellus</taxon>
    </lineage>
</organism>
<evidence type="ECO:0000256" key="9">
    <source>
        <dbReference type="RuleBase" id="RU000461"/>
    </source>
</evidence>
<dbReference type="GO" id="GO:0016705">
    <property type="term" value="F:oxidoreductase activity, acting on paired donors, with incorporation or reduction of molecular oxygen"/>
    <property type="evidence" value="ECO:0007669"/>
    <property type="project" value="InterPro"/>
</dbReference>
<dbReference type="InterPro" id="IPR036396">
    <property type="entry name" value="Cyt_P450_sf"/>
</dbReference>
<dbReference type="OrthoDB" id="2789670at2759"/>
<comment type="caution">
    <text evidence="11">The sequence shown here is derived from an EMBL/GenBank/DDBJ whole genome shotgun (WGS) entry which is preliminary data.</text>
</comment>
<dbReference type="GO" id="GO:0005506">
    <property type="term" value="F:iron ion binding"/>
    <property type="evidence" value="ECO:0007669"/>
    <property type="project" value="InterPro"/>
</dbReference>
<dbReference type="Pfam" id="PF00067">
    <property type="entry name" value="p450"/>
    <property type="match status" value="1"/>
</dbReference>
<dbReference type="PANTHER" id="PTHR46300:SF7">
    <property type="entry name" value="P450, PUTATIVE (EUROFUNG)-RELATED"/>
    <property type="match status" value="1"/>
</dbReference>
<keyword evidence="8 9" id="KW-0503">Monooxygenase</keyword>
<keyword evidence="6 9" id="KW-0560">Oxidoreductase</keyword>
<keyword evidence="10" id="KW-1133">Transmembrane helix</keyword>
<dbReference type="InterPro" id="IPR050364">
    <property type="entry name" value="Cytochrome_P450_fung"/>
</dbReference>
<keyword evidence="4 9" id="KW-0349">Heme</keyword>
<dbReference type="Proteomes" id="UP000298030">
    <property type="component" value="Unassembled WGS sequence"/>
</dbReference>
<dbReference type="GO" id="GO:0020037">
    <property type="term" value="F:heme binding"/>
    <property type="evidence" value="ECO:0007669"/>
    <property type="project" value="InterPro"/>
</dbReference>
<evidence type="ECO:0000256" key="7">
    <source>
        <dbReference type="ARBA" id="ARBA00023004"/>
    </source>
</evidence>
<dbReference type="AlphaFoldDB" id="A0A4Y7RQL4"/>
<evidence type="ECO:0000256" key="10">
    <source>
        <dbReference type="SAM" id="Phobius"/>
    </source>
</evidence>
<sequence>MALTATVFGESRFLTTTVLVGISGIVTVLAYRKLKAKGRLPLPPGPPGLPIVGNIFDIPEEDFWWKYKEWSDQYGSDVIYLSVLGREIVVLNSLAACKELLEKRSAIYSSRPRMPMMNELIGFDWNIGFIPYDDAWKERRKMFSKAFSPNKIVQHRPALLKATRNLLLQLLDDPKNFREHIRLLSGSFILDITYGLNVTSKDDIYITQAERGMRGMAAAGTASSYLVDFIPGLQYLPSWLPGMRFKRDASEIRKDALAMAREPLTFVETALRMGNARSCIATEALEELGEGGEHYQEKRKIIHDVLGSTVSSITTFFLAMAQNPDIQARAQAVVDEALKGQGRLPDFTEFKKLPYIEALVREILRWRPVAPVGVPRIASQDDVYDSYRIPEGATVTEIRDGAPTGYDVFGFGRRVCPGSQSAVETIWAVVASVLSVFHIREGRGENLGKYTSGMLIHPYPFEVHITPRSEEAEMLLRNGVLEDHDFS</sequence>
<evidence type="ECO:0000256" key="1">
    <source>
        <dbReference type="ARBA" id="ARBA00001971"/>
    </source>
</evidence>
<protein>
    <submittedName>
        <fullName evidence="11">Cytochrome P450</fullName>
    </submittedName>
</protein>
<evidence type="ECO:0000256" key="2">
    <source>
        <dbReference type="ARBA" id="ARBA00005179"/>
    </source>
</evidence>
<evidence type="ECO:0000256" key="5">
    <source>
        <dbReference type="ARBA" id="ARBA00022723"/>
    </source>
</evidence>
<keyword evidence="5 9" id="KW-0479">Metal-binding</keyword>
<comment type="similarity">
    <text evidence="3 9">Belongs to the cytochrome P450 family.</text>
</comment>
<gene>
    <name evidence="11" type="ORF">FA13DRAFT_1759686</name>
</gene>
<proteinExistence type="inferred from homology"/>
<keyword evidence="12" id="KW-1185">Reference proteome</keyword>
<evidence type="ECO:0000256" key="4">
    <source>
        <dbReference type="ARBA" id="ARBA00022617"/>
    </source>
</evidence>
<keyword evidence="10" id="KW-0472">Membrane</keyword>
<dbReference type="Gene3D" id="1.10.630.10">
    <property type="entry name" value="Cytochrome P450"/>
    <property type="match status" value="1"/>
</dbReference>
<name>A0A4Y7RQL4_COPMI</name>
<evidence type="ECO:0000313" key="11">
    <source>
        <dbReference type="EMBL" id="TEB11285.1"/>
    </source>
</evidence>
<dbReference type="InterPro" id="IPR001128">
    <property type="entry name" value="Cyt_P450"/>
</dbReference>
<dbReference type="InterPro" id="IPR002401">
    <property type="entry name" value="Cyt_P450_E_grp-I"/>
</dbReference>
<dbReference type="SUPFAM" id="SSF48264">
    <property type="entry name" value="Cytochrome P450"/>
    <property type="match status" value="1"/>
</dbReference>
<dbReference type="PANTHER" id="PTHR46300">
    <property type="entry name" value="P450, PUTATIVE (EUROFUNG)-RELATED-RELATED"/>
    <property type="match status" value="1"/>
</dbReference>
<dbReference type="GO" id="GO:0016020">
    <property type="term" value="C:membrane"/>
    <property type="evidence" value="ECO:0007669"/>
    <property type="project" value="UniProtKB-SubCell"/>
</dbReference>
<evidence type="ECO:0000256" key="3">
    <source>
        <dbReference type="ARBA" id="ARBA00010617"/>
    </source>
</evidence>
<dbReference type="GO" id="GO:0004497">
    <property type="term" value="F:monooxygenase activity"/>
    <property type="evidence" value="ECO:0007669"/>
    <property type="project" value="UniProtKB-KW"/>
</dbReference>
<dbReference type="CDD" id="cd11065">
    <property type="entry name" value="CYP64-like"/>
    <property type="match status" value="1"/>
</dbReference>
<accession>A0A4Y7RQL4</accession>
<evidence type="ECO:0000313" key="12">
    <source>
        <dbReference type="Proteomes" id="UP000298030"/>
    </source>
</evidence>
<dbReference type="EMBL" id="QPFP01000450">
    <property type="protein sequence ID" value="TEB11285.1"/>
    <property type="molecule type" value="Genomic_DNA"/>
</dbReference>
<keyword evidence="7 9" id="KW-0408">Iron</keyword>
<dbReference type="InterPro" id="IPR017972">
    <property type="entry name" value="Cyt_P450_CS"/>
</dbReference>
<comment type="pathway">
    <text evidence="2">Secondary metabolite biosynthesis.</text>
</comment>
<feature type="transmembrane region" description="Helical" evidence="10">
    <location>
        <begin position="12"/>
        <end position="31"/>
    </location>
</feature>
<dbReference type="STRING" id="71717.A0A4Y7RQL4"/>